<comment type="caution">
    <text evidence="1">The sequence shown here is derived from an EMBL/GenBank/DDBJ whole genome shotgun (WGS) entry which is preliminary data.</text>
</comment>
<dbReference type="SUPFAM" id="SSF53335">
    <property type="entry name" value="S-adenosyl-L-methionine-dependent methyltransferases"/>
    <property type="match status" value="1"/>
</dbReference>
<sequence>MNKMYDKHYFDRGFGSNYKSGYKAKEKSNVKYFHFVRRKAGSLTGKKILDIGCAYGYFLKHCWDSGARVYGMDNSLHAVKIAKRLLPEGKILSGNAENKLPFKYNYFDIVVAFDLIEHLTSPYKFLTETSRILKKDGLLFIATPNADALQKILLKEKWHGFVDMGHKYLMSPLSLKFLVKRAGFREIIINTPFYPLGRFSKILEWTGRGGQIWLEGRK</sequence>
<proteinExistence type="predicted"/>
<dbReference type="PANTHER" id="PTHR43861">
    <property type="entry name" value="TRANS-ACONITATE 2-METHYLTRANSFERASE-RELATED"/>
    <property type="match status" value="1"/>
</dbReference>
<dbReference type="EMBL" id="LBXN01000045">
    <property type="protein sequence ID" value="KKR32385.1"/>
    <property type="molecule type" value="Genomic_DNA"/>
</dbReference>
<evidence type="ECO:0000313" key="2">
    <source>
        <dbReference type="Proteomes" id="UP000034539"/>
    </source>
</evidence>
<name>A0A0G0SCC4_9BACT</name>
<reference evidence="1 2" key="1">
    <citation type="journal article" date="2015" name="Nature">
        <title>rRNA introns, odd ribosomes, and small enigmatic genomes across a large radiation of phyla.</title>
        <authorList>
            <person name="Brown C.T."/>
            <person name="Hug L.A."/>
            <person name="Thomas B.C."/>
            <person name="Sharon I."/>
            <person name="Castelle C.J."/>
            <person name="Singh A."/>
            <person name="Wilkins M.J."/>
            <person name="Williams K.H."/>
            <person name="Banfield J.F."/>
        </authorList>
    </citation>
    <scope>NUCLEOTIDE SEQUENCE [LARGE SCALE GENOMIC DNA]</scope>
</reference>
<dbReference type="Proteomes" id="UP000034539">
    <property type="component" value="Unassembled WGS sequence"/>
</dbReference>
<accession>A0A0G0SCC4</accession>
<organism evidence="1 2">
    <name type="scientific">Candidatus Gottesmanbacteria bacterium GW2011_GWC2_39_8</name>
    <dbReference type="NCBI Taxonomy" id="1618450"/>
    <lineage>
        <taxon>Bacteria</taxon>
        <taxon>Candidatus Gottesmaniibacteriota</taxon>
    </lineage>
</organism>
<dbReference type="InterPro" id="IPR029063">
    <property type="entry name" value="SAM-dependent_MTases_sf"/>
</dbReference>
<dbReference type="PANTHER" id="PTHR43861:SF6">
    <property type="entry name" value="METHYLTRANSFERASE TYPE 11"/>
    <property type="match status" value="1"/>
</dbReference>
<dbReference type="CDD" id="cd02440">
    <property type="entry name" value="AdoMet_MTases"/>
    <property type="match status" value="1"/>
</dbReference>
<dbReference type="GO" id="GO:0032259">
    <property type="term" value="P:methylation"/>
    <property type="evidence" value="ECO:0007669"/>
    <property type="project" value="UniProtKB-KW"/>
</dbReference>
<dbReference type="Pfam" id="PF13489">
    <property type="entry name" value="Methyltransf_23"/>
    <property type="match status" value="1"/>
</dbReference>
<keyword evidence="1" id="KW-0808">Transferase</keyword>
<gene>
    <name evidence="1" type="ORF">UT63_C0045G0002</name>
</gene>
<dbReference type="GO" id="GO:0008168">
    <property type="term" value="F:methyltransferase activity"/>
    <property type="evidence" value="ECO:0007669"/>
    <property type="project" value="UniProtKB-KW"/>
</dbReference>
<protein>
    <submittedName>
        <fullName evidence="1">Putative methyltransferase</fullName>
    </submittedName>
</protein>
<keyword evidence="1" id="KW-0489">Methyltransferase</keyword>
<dbReference type="AlphaFoldDB" id="A0A0G0SCC4"/>
<evidence type="ECO:0000313" key="1">
    <source>
        <dbReference type="EMBL" id="KKR32385.1"/>
    </source>
</evidence>
<dbReference type="Gene3D" id="3.40.50.150">
    <property type="entry name" value="Vaccinia Virus protein VP39"/>
    <property type="match status" value="1"/>
</dbReference>